<organism evidence="1 2">
    <name type="scientific">Caerostris extrusa</name>
    <name type="common">Bark spider</name>
    <name type="synonym">Caerostris bankana</name>
    <dbReference type="NCBI Taxonomy" id="172846"/>
    <lineage>
        <taxon>Eukaryota</taxon>
        <taxon>Metazoa</taxon>
        <taxon>Ecdysozoa</taxon>
        <taxon>Arthropoda</taxon>
        <taxon>Chelicerata</taxon>
        <taxon>Arachnida</taxon>
        <taxon>Araneae</taxon>
        <taxon>Araneomorphae</taxon>
        <taxon>Entelegynae</taxon>
        <taxon>Araneoidea</taxon>
        <taxon>Araneidae</taxon>
        <taxon>Caerostris</taxon>
    </lineage>
</organism>
<keyword evidence="2" id="KW-1185">Reference proteome</keyword>
<protein>
    <submittedName>
        <fullName evidence="1">Uncharacterized protein</fullName>
    </submittedName>
</protein>
<reference evidence="1 2" key="1">
    <citation type="submission" date="2021-06" db="EMBL/GenBank/DDBJ databases">
        <title>Caerostris extrusa draft genome.</title>
        <authorList>
            <person name="Kono N."/>
            <person name="Arakawa K."/>
        </authorList>
    </citation>
    <scope>NUCLEOTIDE SEQUENCE [LARGE SCALE GENOMIC DNA]</scope>
</reference>
<sequence>MRGSPPAQQERDGGSLWLLRNATVTQIRLGSLLGKNTAEKKSAIQESGAKIHIVKTQCIRNSGTIYVVKAV</sequence>
<dbReference type="EMBL" id="BPLR01007224">
    <property type="protein sequence ID" value="GIY15349.1"/>
    <property type="molecule type" value="Genomic_DNA"/>
</dbReference>
<evidence type="ECO:0000313" key="1">
    <source>
        <dbReference type="EMBL" id="GIY15349.1"/>
    </source>
</evidence>
<gene>
    <name evidence="1" type="ORF">CEXT_214021</name>
</gene>
<dbReference type="AlphaFoldDB" id="A0AAV4R1B1"/>
<comment type="caution">
    <text evidence="1">The sequence shown here is derived from an EMBL/GenBank/DDBJ whole genome shotgun (WGS) entry which is preliminary data.</text>
</comment>
<name>A0AAV4R1B1_CAEEX</name>
<dbReference type="Proteomes" id="UP001054945">
    <property type="component" value="Unassembled WGS sequence"/>
</dbReference>
<proteinExistence type="predicted"/>
<feature type="non-terminal residue" evidence="1">
    <location>
        <position position="71"/>
    </location>
</feature>
<accession>A0AAV4R1B1</accession>
<evidence type="ECO:0000313" key="2">
    <source>
        <dbReference type="Proteomes" id="UP001054945"/>
    </source>
</evidence>